<keyword evidence="1" id="KW-0032">Aminotransferase</keyword>
<dbReference type="AlphaFoldDB" id="A0A1J5R4J7"/>
<dbReference type="PANTHER" id="PTHR30244:SF34">
    <property type="entry name" value="DTDP-4-AMINO-4,6-DIDEOXYGALACTOSE TRANSAMINASE"/>
    <property type="match status" value="1"/>
</dbReference>
<organism evidence="1">
    <name type="scientific">mine drainage metagenome</name>
    <dbReference type="NCBI Taxonomy" id="410659"/>
    <lineage>
        <taxon>unclassified sequences</taxon>
        <taxon>metagenomes</taxon>
        <taxon>ecological metagenomes</taxon>
    </lineage>
</organism>
<dbReference type="InterPro" id="IPR015424">
    <property type="entry name" value="PyrdxlP-dep_Trfase"/>
</dbReference>
<dbReference type="GO" id="GO:0030170">
    <property type="term" value="F:pyridoxal phosphate binding"/>
    <property type="evidence" value="ECO:0007669"/>
    <property type="project" value="TreeGrafter"/>
</dbReference>
<gene>
    <name evidence="1" type="primary">ntdA</name>
    <name evidence="1" type="ORF">GALL_277160</name>
</gene>
<dbReference type="Pfam" id="PF01041">
    <property type="entry name" value="DegT_DnrJ_EryC1"/>
    <property type="match status" value="3"/>
</dbReference>
<dbReference type="InterPro" id="IPR015422">
    <property type="entry name" value="PyrdxlP-dep_Trfase_small"/>
</dbReference>
<keyword evidence="1" id="KW-0808">Transferase</keyword>
<dbReference type="InterPro" id="IPR000653">
    <property type="entry name" value="DegT/StrS_aminotransferase"/>
</dbReference>
<dbReference type="Gene3D" id="3.90.1150.10">
    <property type="entry name" value="Aspartate Aminotransferase, domain 1"/>
    <property type="match status" value="1"/>
</dbReference>
<dbReference type="EMBL" id="MLJW01000294">
    <property type="protein sequence ID" value="OIQ90378.1"/>
    <property type="molecule type" value="Genomic_DNA"/>
</dbReference>
<proteinExistence type="predicted"/>
<sequence>MSKSPSELKAEILRLTREYSSLVHRANRPAWDNPAPFVPGTSSIPYAGRVFTEDEVEAAVSSTLDFWLTLGPEGEAFEKELATLMGVKYSLLVNSGSSANLIAICALTTHKLPKERRILPGDEVITVAAGFPTTVAPIIQVGAVPVFIDNDPVTGNARVDMLEEAYVEGKTKAVMMAHTLGNPFDIGAVLEFCRKHNLWLIEDNCDSLGSTYTMPLERAKRLGVDHLIKIAETGSHPTIRLHGPNSEILTAEILKSEQAQSPNLKFSESHIFLTAPTGSWGDLSTQSFYPPHHLTLGEGGAVNIVSKPALKTYAESFRDWGRDCWCASGKDNTCHKRFDWQLGELPKGYDHKYIYSHLGYNLKPLDIQAAIGRQQLKKLPAFVEARKRNWERLRAGLAGLEEHLDFSLPTHASGWRPDAVLASSSSSSNGTKISDSSNLGISEFAWDSSRSRTNPSWFGFMIRVKSGAPISSSQLGRLLDENKIGTRMLFGGNLVRQPVFVQLRKDRPQAYRVSGELHGADQIMGQAIFLGTYPALTEEQLNYVIRSVHQAFDSGN</sequence>
<comment type="caution">
    <text evidence="1">The sequence shown here is derived from an EMBL/GenBank/DDBJ whole genome shotgun (WGS) entry which is preliminary data.</text>
</comment>
<dbReference type="PANTHER" id="PTHR30244">
    <property type="entry name" value="TRANSAMINASE"/>
    <property type="match status" value="1"/>
</dbReference>
<dbReference type="GO" id="GO:0008483">
    <property type="term" value="F:transaminase activity"/>
    <property type="evidence" value="ECO:0007669"/>
    <property type="project" value="UniProtKB-KW"/>
</dbReference>
<dbReference type="EC" id="2.6.1.104" evidence="1"/>
<dbReference type="SUPFAM" id="SSF53383">
    <property type="entry name" value="PLP-dependent transferases"/>
    <property type="match status" value="2"/>
</dbReference>
<accession>A0A1J5R4J7</accession>
<evidence type="ECO:0000313" key="1">
    <source>
        <dbReference type="EMBL" id="OIQ90378.1"/>
    </source>
</evidence>
<dbReference type="NCBIfam" id="NF011936">
    <property type="entry name" value="PRK15407.1"/>
    <property type="match status" value="1"/>
</dbReference>
<reference evidence="1" key="1">
    <citation type="submission" date="2016-10" db="EMBL/GenBank/DDBJ databases">
        <title>Sequence of Gallionella enrichment culture.</title>
        <authorList>
            <person name="Poehlein A."/>
            <person name="Muehling M."/>
            <person name="Daniel R."/>
        </authorList>
    </citation>
    <scope>NUCLEOTIDE SEQUENCE</scope>
</reference>
<protein>
    <submittedName>
        <fullName evidence="1">3-oxo-glucose-6-phosphate:glutamate aminotransferase</fullName>
        <ecNumber evidence="1">2.6.1.104</ecNumber>
    </submittedName>
</protein>
<name>A0A1J5R4J7_9ZZZZ</name>
<dbReference type="GO" id="GO:0000271">
    <property type="term" value="P:polysaccharide biosynthetic process"/>
    <property type="evidence" value="ECO:0007669"/>
    <property type="project" value="TreeGrafter"/>
</dbReference>
<dbReference type="Gene3D" id="3.40.640.10">
    <property type="entry name" value="Type I PLP-dependent aspartate aminotransferase-like (Major domain)"/>
    <property type="match status" value="1"/>
</dbReference>
<dbReference type="InterPro" id="IPR015421">
    <property type="entry name" value="PyrdxlP-dep_Trfase_major"/>
</dbReference>